<reference evidence="2" key="1">
    <citation type="submission" date="2016-04" db="EMBL/GenBank/DDBJ databases">
        <authorList>
            <person name="Evans L.H."/>
            <person name="Alamgir A."/>
            <person name="Owens N."/>
            <person name="Weber N.D."/>
            <person name="Virtaneva K."/>
            <person name="Barbian K."/>
            <person name="Babar A."/>
            <person name="Rosenke K."/>
        </authorList>
    </citation>
    <scope>NUCLEOTIDE SEQUENCE</scope>
    <source>
        <strain evidence="2">86</strain>
    </source>
</reference>
<organism evidence="2">
    <name type="scientific">uncultured Alphaproteobacteria bacterium</name>
    <dbReference type="NCBI Taxonomy" id="91750"/>
    <lineage>
        <taxon>Bacteria</taxon>
        <taxon>Pseudomonadati</taxon>
        <taxon>Pseudomonadota</taxon>
        <taxon>Alphaproteobacteria</taxon>
        <taxon>environmental samples</taxon>
    </lineage>
</organism>
<gene>
    <name evidence="2" type="ORF">KL86APRO_10434</name>
</gene>
<protein>
    <submittedName>
        <fullName evidence="2">Uncharacterized protein</fullName>
    </submittedName>
</protein>
<name>A0A212J309_9PROT</name>
<evidence type="ECO:0000313" key="2">
    <source>
        <dbReference type="EMBL" id="SBV93831.1"/>
    </source>
</evidence>
<sequence>MRHCASLHHTLCVCPKKTHFLGNGLTEMQANPDLTPVHPAPRPSALHIRSQGFPVHMSRT</sequence>
<proteinExistence type="predicted"/>
<feature type="region of interest" description="Disordered" evidence="1">
    <location>
        <begin position="31"/>
        <end position="60"/>
    </location>
</feature>
<dbReference type="EMBL" id="FLUO01000001">
    <property type="protein sequence ID" value="SBV93831.1"/>
    <property type="molecule type" value="Genomic_DNA"/>
</dbReference>
<evidence type="ECO:0000256" key="1">
    <source>
        <dbReference type="SAM" id="MobiDB-lite"/>
    </source>
</evidence>
<accession>A0A212J309</accession>
<dbReference type="AlphaFoldDB" id="A0A212J309"/>